<gene>
    <name evidence="1" type="ORF">RMCFA_6514</name>
</gene>
<dbReference type="EMBL" id="BCSZ01000076">
    <property type="protein sequence ID" value="GAT06403.1"/>
    <property type="molecule type" value="Genomic_DNA"/>
</dbReference>
<organism evidence="1 2">
    <name type="scientific">Mycolicibacterium fortuitum subsp. acetamidolyticum</name>
    <dbReference type="NCBI Taxonomy" id="144550"/>
    <lineage>
        <taxon>Bacteria</taxon>
        <taxon>Bacillati</taxon>
        <taxon>Actinomycetota</taxon>
        <taxon>Actinomycetes</taxon>
        <taxon>Mycobacteriales</taxon>
        <taxon>Mycobacteriaceae</taxon>
        <taxon>Mycolicibacterium</taxon>
    </lineage>
</organism>
<comment type="caution">
    <text evidence="1">The sequence shown here is derived from an EMBL/GenBank/DDBJ whole genome shotgun (WGS) entry which is preliminary data.</text>
</comment>
<sequence>MAEWQTRWLQVPVSFGTWGFKSPFAHRERFSELRLKGRGPNRVRGLCVWERLGTAAHAKPPTVLPHSGASLKAFHRWIHIEWSRQSNLAYFYPGHIATDEVGGAQGCGSTYWRPHLVISRVRVVRAVGSTE</sequence>
<dbReference type="Proteomes" id="UP000069705">
    <property type="component" value="Unassembled WGS sequence"/>
</dbReference>
<evidence type="ECO:0000313" key="2">
    <source>
        <dbReference type="Proteomes" id="UP000069705"/>
    </source>
</evidence>
<dbReference type="AlphaFoldDB" id="A0A100WY06"/>
<accession>A0A100WY06</accession>
<protein>
    <submittedName>
        <fullName evidence="1">NAD(P)-binding Rossmann-fold containing protein</fullName>
    </submittedName>
</protein>
<name>A0A100WY06_MYCFO</name>
<reference evidence="2" key="2">
    <citation type="submission" date="2016-02" db="EMBL/GenBank/DDBJ databases">
        <title>Draft genome sequence of five rapidly growing Mycobacterium species.</title>
        <authorList>
            <person name="Katahira K."/>
            <person name="Gotou Y."/>
            <person name="Iida K."/>
            <person name="Ogura Y."/>
            <person name="Hayashi T."/>
        </authorList>
    </citation>
    <scope>NUCLEOTIDE SEQUENCE [LARGE SCALE GENOMIC DNA]</scope>
    <source>
        <strain evidence="2">JCM6368</strain>
    </source>
</reference>
<evidence type="ECO:0000313" key="1">
    <source>
        <dbReference type="EMBL" id="GAT06403.1"/>
    </source>
</evidence>
<proteinExistence type="predicted"/>
<reference evidence="1 2" key="1">
    <citation type="journal article" date="2016" name="Genome Announc.">
        <title>Draft Genome Sequences of Five Rapidly Growing Mycobacterium Species, M. thermoresistibile, M. fortuitum subsp. acetamidolyticum, M. canariasense, M. brisbanense, and M. novocastrense.</title>
        <authorList>
            <person name="Katahira K."/>
            <person name="Ogura Y."/>
            <person name="Gotoh Y."/>
            <person name="Hayashi T."/>
        </authorList>
    </citation>
    <scope>NUCLEOTIDE SEQUENCE [LARGE SCALE GENOMIC DNA]</scope>
    <source>
        <strain evidence="1 2">JCM6368</strain>
    </source>
</reference>